<dbReference type="RefSeq" id="WP_066758469.1">
    <property type="nucleotide sequence ID" value="NZ_CP015199.1"/>
</dbReference>
<feature type="transmembrane region" description="Helical" evidence="4">
    <location>
        <begin position="185"/>
        <end position="204"/>
    </location>
</feature>
<dbReference type="KEGG" id="chh:A0O34_19435"/>
<dbReference type="Gene3D" id="1.10.10.60">
    <property type="entry name" value="Homeodomain-like"/>
    <property type="match status" value="2"/>
</dbReference>
<evidence type="ECO:0000256" key="4">
    <source>
        <dbReference type="SAM" id="Phobius"/>
    </source>
</evidence>
<feature type="transmembrane region" description="Helical" evidence="4">
    <location>
        <begin position="65"/>
        <end position="83"/>
    </location>
</feature>
<dbReference type="PROSITE" id="PS01124">
    <property type="entry name" value="HTH_ARAC_FAMILY_2"/>
    <property type="match status" value="1"/>
</dbReference>
<dbReference type="PANTHER" id="PTHR43280:SF29">
    <property type="entry name" value="ARAC-FAMILY TRANSCRIPTIONAL REGULATOR"/>
    <property type="match status" value="1"/>
</dbReference>
<evidence type="ECO:0000313" key="7">
    <source>
        <dbReference type="Proteomes" id="UP000077824"/>
    </source>
</evidence>
<evidence type="ECO:0000256" key="1">
    <source>
        <dbReference type="ARBA" id="ARBA00023015"/>
    </source>
</evidence>
<keyword evidence="2" id="KW-0238">DNA-binding</keyword>
<dbReference type="OrthoDB" id="1222071at2"/>
<dbReference type="PANTHER" id="PTHR43280">
    <property type="entry name" value="ARAC-FAMILY TRANSCRIPTIONAL REGULATOR"/>
    <property type="match status" value="1"/>
</dbReference>
<dbReference type="SMART" id="SM00342">
    <property type="entry name" value="HTH_ARAC"/>
    <property type="match status" value="1"/>
</dbReference>
<keyword evidence="4" id="KW-0472">Membrane</keyword>
<evidence type="ECO:0000259" key="5">
    <source>
        <dbReference type="PROSITE" id="PS01124"/>
    </source>
</evidence>
<dbReference type="STRING" id="1685010.A0O34_19435"/>
<dbReference type="InterPro" id="IPR018060">
    <property type="entry name" value="HTH_AraC"/>
</dbReference>
<dbReference type="SUPFAM" id="SSF46689">
    <property type="entry name" value="Homeodomain-like"/>
    <property type="match status" value="1"/>
</dbReference>
<keyword evidence="7" id="KW-1185">Reference proteome</keyword>
<dbReference type="InterPro" id="IPR009057">
    <property type="entry name" value="Homeodomain-like_sf"/>
</dbReference>
<reference evidence="6 7" key="1">
    <citation type="submission" date="2016-04" db="EMBL/GenBank/DDBJ databases">
        <title>Complete Genome Sequence of Chryseobacterium sp. IHBB 10212.</title>
        <authorList>
            <person name="Pal M."/>
            <person name="Swarnkar M.K."/>
            <person name="Kaushal K."/>
            <person name="Chhibber S."/>
            <person name="Singh A.K."/>
            <person name="Gulati A."/>
        </authorList>
    </citation>
    <scope>NUCLEOTIDE SEQUENCE [LARGE SCALE GENOMIC DNA]</scope>
    <source>
        <strain evidence="6 7">IHBB 10212</strain>
    </source>
</reference>
<name>A0A172Y012_9FLAO</name>
<dbReference type="EMBL" id="CP015199">
    <property type="protein sequence ID" value="ANF52554.1"/>
    <property type="molecule type" value="Genomic_DNA"/>
</dbReference>
<accession>A0A172Y012</accession>
<evidence type="ECO:0000256" key="3">
    <source>
        <dbReference type="ARBA" id="ARBA00023163"/>
    </source>
</evidence>
<gene>
    <name evidence="6" type="ORF">A0O34_19435</name>
</gene>
<keyword evidence="4" id="KW-0812">Transmembrane</keyword>
<dbReference type="Proteomes" id="UP000077824">
    <property type="component" value="Chromosome"/>
</dbReference>
<protein>
    <recommendedName>
        <fullName evidence="5">HTH araC/xylS-type domain-containing protein</fullName>
    </recommendedName>
</protein>
<feature type="domain" description="HTH araC/xylS-type" evidence="5">
    <location>
        <begin position="254"/>
        <end position="356"/>
    </location>
</feature>
<feature type="transmembrane region" description="Helical" evidence="4">
    <location>
        <begin position="95"/>
        <end position="115"/>
    </location>
</feature>
<feature type="transmembrane region" description="Helical" evidence="4">
    <location>
        <begin position="121"/>
        <end position="145"/>
    </location>
</feature>
<feature type="transmembrane region" description="Helical" evidence="4">
    <location>
        <begin position="6"/>
        <end position="21"/>
    </location>
</feature>
<dbReference type="Pfam" id="PF12833">
    <property type="entry name" value="HTH_18"/>
    <property type="match status" value="1"/>
</dbReference>
<proteinExistence type="predicted"/>
<keyword evidence="4" id="KW-1133">Transmembrane helix</keyword>
<dbReference type="GO" id="GO:0043565">
    <property type="term" value="F:sequence-specific DNA binding"/>
    <property type="evidence" value="ECO:0007669"/>
    <property type="project" value="InterPro"/>
</dbReference>
<evidence type="ECO:0000313" key="6">
    <source>
        <dbReference type="EMBL" id="ANF52554.1"/>
    </source>
</evidence>
<sequence>MEISGAFLAVILEAILSFFLIKRDNSKKNIFLILYIVTITLDFLCEYFIFSFGNKSTFLIDQYPSSFRLLKGPLLFLAGRYLLNYTNTWKQYFHFVLFFVVFICNIIVLFIGAESQSFHQFYLWIFKLYPLYWAGYLTVTLVQQIRHRNKENAFQKLFIKFIGFVLSLVILYAICHYGELLDKELLRTIYTLSFFIQFAFLIRLNQIDKQALNIQQKTENITVIEIPNIMIDAKKNTKYKTSVLSKDYIINTNNRLIELLKNKKIYTKEDLSLEDISNMIHISKNHLSQCISEGLETTFYDLINKYRIEEFIEQINQKPDLQISELYYQCGFRSKATFYKYFKQETGVNPNDYRKKILEEKTIVQPM</sequence>
<keyword evidence="1" id="KW-0805">Transcription regulation</keyword>
<dbReference type="GO" id="GO:0003700">
    <property type="term" value="F:DNA-binding transcription factor activity"/>
    <property type="evidence" value="ECO:0007669"/>
    <property type="project" value="InterPro"/>
</dbReference>
<dbReference type="AlphaFoldDB" id="A0A172Y012"/>
<evidence type="ECO:0000256" key="2">
    <source>
        <dbReference type="ARBA" id="ARBA00023125"/>
    </source>
</evidence>
<keyword evidence="3" id="KW-0804">Transcription</keyword>
<feature type="transmembrane region" description="Helical" evidence="4">
    <location>
        <begin position="157"/>
        <end position="179"/>
    </location>
</feature>
<feature type="transmembrane region" description="Helical" evidence="4">
    <location>
        <begin position="33"/>
        <end position="53"/>
    </location>
</feature>
<organism evidence="6 7">
    <name type="scientific">Chryseobacterium glaciei</name>
    <dbReference type="NCBI Taxonomy" id="1685010"/>
    <lineage>
        <taxon>Bacteria</taxon>
        <taxon>Pseudomonadati</taxon>
        <taxon>Bacteroidota</taxon>
        <taxon>Flavobacteriia</taxon>
        <taxon>Flavobacteriales</taxon>
        <taxon>Weeksellaceae</taxon>
        <taxon>Chryseobacterium group</taxon>
        <taxon>Chryseobacterium</taxon>
    </lineage>
</organism>